<dbReference type="Gene3D" id="2.60.40.1940">
    <property type="match status" value="1"/>
</dbReference>
<dbReference type="FunFam" id="2.60.40.1940:FF:000001">
    <property type="entry name" value="Complement component C3"/>
    <property type="match status" value="1"/>
</dbReference>
<dbReference type="PANTHER" id="PTHR11412:SF81">
    <property type="entry name" value="COMPLEMENT C3"/>
    <property type="match status" value="1"/>
</dbReference>
<evidence type="ECO:0000259" key="6">
    <source>
        <dbReference type="PROSITE" id="PS50189"/>
    </source>
</evidence>
<dbReference type="CDD" id="cd00017">
    <property type="entry name" value="ANATO"/>
    <property type="match status" value="1"/>
</dbReference>
<name>A0A671YI20_SPAAU</name>
<evidence type="ECO:0000256" key="4">
    <source>
        <dbReference type="ARBA" id="ARBA00023157"/>
    </source>
</evidence>
<dbReference type="Pfam" id="PF01821">
    <property type="entry name" value="ANATO"/>
    <property type="match status" value="1"/>
</dbReference>
<dbReference type="Proteomes" id="UP000472265">
    <property type="component" value="Chromosome 1"/>
</dbReference>
<dbReference type="SUPFAM" id="SSF48239">
    <property type="entry name" value="Terpenoid cyclases/Protein prenyltransferases"/>
    <property type="match status" value="1"/>
</dbReference>
<dbReference type="SMART" id="SM00104">
    <property type="entry name" value="ANATO"/>
    <property type="match status" value="1"/>
</dbReference>
<dbReference type="Pfam" id="PF07703">
    <property type="entry name" value="A2M_BRD"/>
    <property type="match status" value="1"/>
</dbReference>
<dbReference type="SMART" id="SM01360">
    <property type="entry name" value="A2M"/>
    <property type="match status" value="1"/>
</dbReference>
<gene>
    <name evidence="7" type="primary">LOC115582848</name>
</gene>
<dbReference type="InterPro" id="IPR041555">
    <property type="entry name" value="MG3"/>
</dbReference>
<dbReference type="InterPro" id="IPR013783">
    <property type="entry name" value="Ig-like_fold"/>
</dbReference>
<dbReference type="SMART" id="SM01361">
    <property type="entry name" value="A2M_recep"/>
    <property type="match status" value="1"/>
</dbReference>
<evidence type="ECO:0000259" key="5">
    <source>
        <dbReference type="PROSITE" id="PS01178"/>
    </source>
</evidence>
<organism evidence="7 8">
    <name type="scientific">Sparus aurata</name>
    <name type="common">Gilthead sea bream</name>
    <dbReference type="NCBI Taxonomy" id="8175"/>
    <lineage>
        <taxon>Eukaryota</taxon>
        <taxon>Metazoa</taxon>
        <taxon>Chordata</taxon>
        <taxon>Craniata</taxon>
        <taxon>Vertebrata</taxon>
        <taxon>Euteleostomi</taxon>
        <taxon>Actinopterygii</taxon>
        <taxon>Neopterygii</taxon>
        <taxon>Teleostei</taxon>
        <taxon>Neoteleostei</taxon>
        <taxon>Acanthomorphata</taxon>
        <taxon>Eupercaria</taxon>
        <taxon>Spariformes</taxon>
        <taxon>Sparidae</taxon>
        <taxon>Sparus</taxon>
    </lineage>
</organism>
<dbReference type="InterPro" id="IPR041425">
    <property type="entry name" value="C3/4/5_MG1"/>
</dbReference>
<dbReference type="InterPro" id="IPR011625">
    <property type="entry name" value="A2M_N_BRD"/>
</dbReference>
<dbReference type="Pfam" id="PF07677">
    <property type="entry name" value="A2M_recep"/>
    <property type="match status" value="1"/>
</dbReference>
<dbReference type="Gene3D" id="1.20.91.20">
    <property type="entry name" value="Anaphylotoxins (complement system)"/>
    <property type="match status" value="1"/>
</dbReference>
<dbReference type="GeneTree" id="ENSGT00940000154063"/>
<dbReference type="PANTHER" id="PTHR11412">
    <property type="entry name" value="MACROGLOBULIN / COMPLEMENT"/>
    <property type="match status" value="1"/>
</dbReference>
<evidence type="ECO:0000256" key="2">
    <source>
        <dbReference type="ARBA" id="ARBA00022525"/>
    </source>
</evidence>
<keyword evidence="4" id="KW-1015">Disulfide bond</keyword>
<dbReference type="InterPro" id="IPR009048">
    <property type="entry name" value="A-macroglobulin_rcpt-bd"/>
</dbReference>
<dbReference type="Gene3D" id="6.20.50.160">
    <property type="match status" value="1"/>
</dbReference>
<dbReference type="SMART" id="SM01419">
    <property type="entry name" value="Thiol-ester_cl"/>
    <property type="match status" value="1"/>
</dbReference>
<dbReference type="GO" id="GO:0004866">
    <property type="term" value="F:endopeptidase inhibitor activity"/>
    <property type="evidence" value="ECO:0007669"/>
    <property type="project" value="InterPro"/>
</dbReference>
<dbReference type="InterPro" id="IPR040839">
    <property type="entry name" value="MG4"/>
</dbReference>
<dbReference type="PROSITE" id="PS01177">
    <property type="entry name" value="ANAPHYLATOXIN_1"/>
    <property type="match status" value="1"/>
</dbReference>
<dbReference type="InterPro" id="IPR008930">
    <property type="entry name" value="Terpenoid_cyclase/PrenylTrfase"/>
</dbReference>
<dbReference type="Pfam" id="PF17790">
    <property type="entry name" value="MG1"/>
    <property type="match status" value="1"/>
</dbReference>
<dbReference type="SMART" id="SM00643">
    <property type="entry name" value="C345C"/>
    <property type="match status" value="1"/>
</dbReference>
<evidence type="ECO:0000313" key="8">
    <source>
        <dbReference type="Proteomes" id="UP000472265"/>
    </source>
</evidence>
<reference evidence="7" key="3">
    <citation type="submission" date="2025-09" db="UniProtKB">
        <authorList>
            <consortium name="Ensembl"/>
        </authorList>
    </citation>
    <scope>IDENTIFICATION</scope>
</reference>
<dbReference type="Gene3D" id="2.40.50.120">
    <property type="match status" value="1"/>
</dbReference>
<dbReference type="Gene3D" id="1.50.10.20">
    <property type="match status" value="1"/>
</dbReference>
<dbReference type="PROSITE" id="PS01178">
    <property type="entry name" value="ANAPHYLATOXIN_2"/>
    <property type="match status" value="1"/>
</dbReference>
<dbReference type="SUPFAM" id="SSF49410">
    <property type="entry name" value="Alpha-macroglobulin receptor domain"/>
    <property type="match status" value="1"/>
</dbReference>
<dbReference type="Gene3D" id="2.20.130.20">
    <property type="match status" value="1"/>
</dbReference>
<dbReference type="SMART" id="SM01359">
    <property type="entry name" value="A2M_N_2"/>
    <property type="match status" value="1"/>
</dbReference>
<dbReference type="Pfam" id="PF17791">
    <property type="entry name" value="MG3"/>
    <property type="match status" value="1"/>
</dbReference>
<dbReference type="SUPFAM" id="SSF50242">
    <property type="entry name" value="TIMP-like"/>
    <property type="match status" value="1"/>
</dbReference>
<keyword evidence="2" id="KW-0964">Secreted</keyword>
<keyword evidence="8" id="KW-1185">Reference proteome</keyword>
<proteinExistence type="predicted"/>
<dbReference type="SUPFAM" id="SSF47686">
    <property type="entry name" value="Anaphylotoxins (complement system)"/>
    <property type="match status" value="1"/>
</dbReference>
<dbReference type="Ensembl" id="ENSSAUT00010063952.1">
    <property type="protein sequence ID" value="ENSSAUP00010060998.1"/>
    <property type="gene ID" value="ENSSAUG00010023553.1"/>
</dbReference>
<dbReference type="InterPro" id="IPR011626">
    <property type="entry name" value="Alpha-macroglobulin_TED"/>
</dbReference>
<dbReference type="Gene3D" id="2.60.40.10">
    <property type="entry name" value="Immunoglobulins"/>
    <property type="match status" value="2"/>
</dbReference>
<evidence type="ECO:0000313" key="7">
    <source>
        <dbReference type="Ensembl" id="ENSSAUP00010060998.1"/>
    </source>
</evidence>
<dbReference type="Gene3D" id="2.60.40.1930">
    <property type="match status" value="3"/>
</dbReference>
<dbReference type="InterPro" id="IPR001134">
    <property type="entry name" value="Netrin_domain"/>
</dbReference>
<accession>A0A671YI20</accession>
<dbReference type="InterPro" id="IPR019742">
    <property type="entry name" value="MacrogloblnA2_CS"/>
</dbReference>
<comment type="subcellular location">
    <subcellularLocation>
        <location evidence="1">Secreted</location>
    </subcellularLocation>
</comment>
<dbReference type="Gene3D" id="2.60.40.690">
    <property type="entry name" value="Alpha-macroglobulin, receptor-binding domain"/>
    <property type="match status" value="1"/>
</dbReference>
<dbReference type="Gene3D" id="2.60.120.1540">
    <property type="match status" value="1"/>
</dbReference>
<keyword evidence="3" id="KW-0882">Thioester bond</keyword>
<dbReference type="PROSITE" id="PS50189">
    <property type="entry name" value="NTR"/>
    <property type="match status" value="1"/>
</dbReference>
<evidence type="ECO:0000256" key="1">
    <source>
        <dbReference type="ARBA" id="ARBA00004613"/>
    </source>
</evidence>
<dbReference type="Pfam" id="PF07678">
    <property type="entry name" value="TED_complement"/>
    <property type="match status" value="1"/>
</dbReference>
<dbReference type="GO" id="GO:0005615">
    <property type="term" value="C:extracellular space"/>
    <property type="evidence" value="ECO:0007669"/>
    <property type="project" value="InterPro"/>
</dbReference>
<sequence length="1563" mass="175584">AGPPLFTVMSAPNLLRVGTTENIFVECQDYTGGNIPVEIIVMNHPTKVKRLASTTVTLTNENSFQQLAQIMIPTGDFSKDPSIKQYVYLQARFPDRLLEKVVMVSFQSGYIFIQTDKTLYTPESTVLYRMFAVTPLMEPVERDEETKSDASIAIEIVVFPGLWKVVAKFHNNPQQSYSAEFEVKEYVLPSFEVKLTPVSPFFYVDSPDFTVNIRATYLFGEEVDGMAYVVFGVMQEGQKKSFPGSLQRVQIAKGIGVVTLKREHITQTFKNINDLVGSSIYVAVSVLTESGSEMVEAELRGIQIVTSPYTIHFKKTPKYFKPGMSFDIAVEVMNPDETPAQGVAVVVDPGEVEGFTAANGMAKLTINTEAGINSLRITAKTKDPLLTRERQASATMTALPYTTKSNNYIHIGVDTAELELGDNLKINLNLNRQSNQAKDITYLILSRGQLVKKGRYHTRGQVMISLIVPVTKEMLPSFRIIAFYHTDGNEVVSDSVWVDVKDSCMGSVRHTDEAKFEHVWKLNQVINQEHRFSITYGISICFPFLFLCVNDFLFAQVWDIVEKYDTGCTPGGGKDGMSVFFDAGLLFESNTASGTPYRQDIPSPSNYTPLLYSIRSHLCLSPQPTFSPVSKFEDPLERECCSDGMMKTPLSYSCETRSEYIGDGAACVKAFLHCCKEMENQLADRNEESLQLARSEEDDNSYMDSSEITSRTQFPESWLWSDIKLPYIFPPAPKNVPLQDSITTWQFTGISLSRTHGICVGEPLEVIVRKEFFIDLRLPYSAVRGEQIEVKAILHNYSPDPVTVRVDLIEEVDVCSSASKRGKYRQEVKVGPQTTRSVPFIIIPMKQGQYRIEVKAAVKDSSLNDGIMRMLRVVLLGNLKILCIHHLLTDLTTLSLFFPSGGIQKEVINSEIPKKDLAPNTPTSTQISVTGEILSALVENAVGGQSMGTLIQQPAGCGEQNMIRMTLPVIAATYLDKTNQWEAVGFQKRAEALQHIKTGYTNQLAYRKDDGSFAVWAKHKSSSWLTAYVTKVFAMANNLVAVQRHVICDAVKFLILNAQQPDGMFREVGKVYHGEMIGDVRGADSDASMTAFCLIAMQESRTLCAATVNSLPGGIDKAVAYLEKRLPALTNPYAVAMTSYALAQENKLNREILYNFISPGVVTQKYFLSYSETVHRCRESESAITTMGSLEPTITLAFEDARPVVRWFNKQQKVGGGYGSTQATIMVYQAVAEYWASAKEPEYNLDVDILLPGRSKPDKFNFNRNNHYATRTSKMVSLYYALPSEKESDCQKFNMSVQLIPGNMSLMDDKERDATMTILDIGLLTGFTVDRNDLDLLSKGRARIISKYEMNTLLSEKGSLIIYLDKVSHTRPEEITFRIHQTFKVGVLQPAAVSVYEYYEQTPCVKFYHPERRAGHLLRLCRGDECTCAEGKQDDSVKQVMYKVRLEEFTDSQSTDIYTMRVLEVIKEGSYDVGPQNQVRAFLSYQHCRESLDLTEGKTYLIMGTSKDIHRDEQNQSFQYVLGERTWIEYWPTEAECQTDIHRPTCLGMEELVQQYALFGCEH</sequence>
<reference evidence="7" key="2">
    <citation type="submission" date="2025-08" db="UniProtKB">
        <authorList>
            <consortium name="Ensembl"/>
        </authorList>
    </citation>
    <scope>IDENTIFICATION</scope>
</reference>
<dbReference type="PROSITE" id="PS00477">
    <property type="entry name" value="ALPHA_2_MACROGLOBULIN"/>
    <property type="match status" value="1"/>
</dbReference>
<dbReference type="InterPro" id="IPR036595">
    <property type="entry name" value="A-macroglobulin_rcpt-bd_sf"/>
</dbReference>
<dbReference type="InterPro" id="IPR050473">
    <property type="entry name" value="A2M/Complement_sys"/>
</dbReference>
<dbReference type="Pfam" id="PF17789">
    <property type="entry name" value="MG4"/>
    <property type="match status" value="1"/>
</dbReference>
<feature type="domain" description="NTR" evidence="6">
    <location>
        <begin position="1426"/>
        <end position="1561"/>
    </location>
</feature>
<dbReference type="Pfam" id="PF00207">
    <property type="entry name" value="A2M"/>
    <property type="match status" value="1"/>
</dbReference>
<evidence type="ECO:0000256" key="3">
    <source>
        <dbReference type="ARBA" id="ARBA00022966"/>
    </source>
</evidence>
<dbReference type="InterPro" id="IPR047565">
    <property type="entry name" value="Alpha-macroglob_thiol-ester_cl"/>
</dbReference>
<dbReference type="InterPro" id="IPR018933">
    <property type="entry name" value="Netrin_module_non-TIMP"/>
</dbReference>
<feature type="domain" description="Anaphylatoxin-like" evidence="5">
    <location>
        <begin position="640"/>
        <end position="675"/>
    </location>
</feature>
<dbReference type="InterPro" id="IPR000020">
    <property type="entry name" value="Anaphylatoxin/fibulin"/>
</dbReference>
<dbReference type="Pfam" id="PF01759">
    <property type="entry name" value="NTR"/>
    <property type="match status" value="1"/>
</dbReference>
<dbReference type="CDD" id="cd02896">
    <property type="entry name" value="complement_C3_C4_C5"/>
    <property type="match status" value="1"/>
</dbReference>
<reference evidence="7" key="1">
    <citation type="submission" date="2021-04" db="EMBL/GenBank/DDBJ databases">
        <authorList>
            <consortium name="Wellcome Sanger Institute Data Sharing"/>
        </authorList>
    </citation>
    <scope>NUCLEOTIDE SEQUENCE [LARGE SCALE GENOMIC DNA]</scope>
</reference>
<dbReference type="InterPro" id="IPR018081">
    <property type="entry name" value="Anaphylatoxin_comp_syst"/>
</dbReference>
<dbReference type="InterPro" id="IPR008993">
    <property type="entry name" value="TIMP-like_OB-fold"/>
</dbReference>
<dbReference type="InterPro" id="IPR001599">
    <property type="entry name" value="Macroglobln_a2"/>
</dbReference>
<dbReference type="FunFam" id="2.60.40.10:FF:000155">
    <property type="entry name" value="complement C3 isoform X1"/>
    <property type="match status" value="1"/>
</dbReference>
<protein>
    <submittedName>
        <fullName evidence="7">Complement C3-like</fullName>
    </submittedName>
</protein>